<keyword evidence="11" id="KW-1185">Reference proteome</keyword>
<comment type="domain">
    <text evidence="8">The N-terminal domain determines nucleotide recognition and specific binding, while the C-terminal domain determines the specific binding to the target protein.</text>
</comment>
<dbReference type="HAMAP" id="MF_00316">
    <property type="entry name" value="MobA"/>
    <property type="match status" value="1"/>
</dbReference>
<dbReference type="PANTHER" id="PTHR19136">
    <property type="entry name" value="MOLYBDENUM COFACTOR GUANYLYLTRANSFERASE"/>
    <property type="match status" value="1"/>
</dbReference>
<evidence type="ECO:0000313" key="10">
    <source>
        <dbReference type="EMBL" id="MDJ1167835.1"/>
    </source>
</evidence>
<gene>
    <name evidence="8" type="primary">mobA</name>
    <name evidence="10" type="ORF">PMG71_00165</name>
</gene>
<comment type="cofactor">
    <cofactor evidence="8">
        <name>Mg(2+)</name>
        <dbReference type="ChEBI" id="CHEBI:18420"/>
    </cofactor>
</comment>
<evidence type="ECO:0000256" key="6">
    <source>
        <dbReference type="ARBA" id="ARBA00023134"/>
    </source>
</evidence>
<evidence type="ECO:0000256" key="2">
    <source>
        <dbReference type="ARBA" id="ARBA00022679"/>
    </source>
</evidence>
<dbReference type="RefSeq" id="WP_283751603.1">
    <property type="nucleotide sequence ID" value="NZ_JAQOSP010000002.1"/>
</dbReference>
<name>A0ABT7ALR8_9CYAN</name>
<proteinExistence type="inferred from homology"/>
<dbReference type="InterPro" id="IPR029044">
    <property type="entry name" value="Nucleotide-diphossugar_trans"/>
</dbReference>
<protein>
    <recommendedName>
        <fullName evidence="8">Probable molybdenum cofactor guanylyltransferase</fullName>
        <shortName evidence="8">MoCo guanylyltransferase</shortName>
        <ecNumber evidence="8">2.7.7.77</ecNumber>
    </recommendedName>
    <alternativeName>
        <fullName evidence="8">GTP:molybdopterin guanylyltransferase</fullName>
    </alternativeName>
    <alternativeName>
        <fullName evidence="8">Mo-MPT guanylyltransferase</fullName>
    </alternativeName>
    <alternativeName>
        <fullName evidence="8">Molybdopterin guanylyltransferase</fullName>
    </alternativeName>
    <alternativeName>
        <fullName evidence="8">Molybdopterin-guanine dinucleotide synthase</fullName>
        <shortName evidence="8">MGD synthase</shortName>
    </alternativeName>
</protein>
<keyword evidence="1 8" id="KW-0963">Cytoplasm</keyword>
<dbReference type="Pfam" id="PF12804">
    <property type="entry name" value="NTP_transf_3"/>
    <property type="match status" value="1"/>
</dbReference>
<evidence type="ECO:0000313" key="11">
    <source>
        <dbReference type="Proteomes" id="UP001235303"/>
    </source>
</evidence>
<comment type="function">
    <text evidence="8">Transfers a GMP moiety from GTP to Mo-molybdopterin (Mo-MPT) cofactor (Moco or molybdenum cofactor) to form Mo-molybdopterin guanine dinucleotide (Mo-MGD) cofactor.</text>
</comment>
<feature type="binding site" evidence="8">
    <location>
        <position position="26"/>
    </location>
    <ligand>
        <name>GTP</name>
        <dbReference type="ChEBI" id="CHEBI:37565"/>
    </ligand>
</feature>
<evidence type="ECO:0000256" key="5">
    <source>
        <dbReference type="ARBA" id="ARBA00022842"/>
    </source>
</evidence>
<dbReference type="GO" id="GO:0061603">
    <property type="term" value="F:molybdenum cofactor guanylyltransferase activity"/>
    <property type="evidence" value="ECO:0007669"/>
    <property type="project" value="UniProtKB-EC"/>
</dbReference>
<feature type="binding site" evidence="8">
    <location>
        <position position="103"/>
    </location>
    <ligand>
        <name>Mg(2+)</name>
        <dbReference type="ChEBI" id="CHEBI:18420"/>
    </ligand>
</feature>
<reference evidence="10 11" key="1">
    <citation type="submission" date="2023-01" db="EMBL/GenBank/DDBJ databases">
        <title>Novel diversity within Roseofilum (Cyanobacteria; Desertifilaceae) from marine benthic mats with descriptions of four novel species.</title>
        <authorList>
            <person name="Wang Y."/>
            <person name="Berthold D.E."/>
            <person name="Hu J."/>
            <person name="Lefler F.W."/>
            <person name="Laughinghouse H.D. IV."/>
        </authorList>
    </citation>
    <scope>NUCLEOTIDE SEQUENCE [LARGE SCALE GENOMIC DNA]</scope>
    <source>
        <strain evidence="10 11">BLCC-M154</strain>
    </source>
</reference>
<dbReference type="Proteomes" id="UP001235303">
    <property type="component" value="Unassembled WGS sequence"/>
</dbReference>
<dbReference type="SUPFAM" id="SSF53448">
    <property type="entry name" value="Nucleotide-diphospho-sugar transferases"/>
    <property type="match status" value="1"/>
</dbReference>
<feature type="binding site" evidence="8">
    <location>
        <begin position="14"/>
        <end position="16"/>
    </location>
    <ligand>
        <name>GTP</name>
        <dbReference type="ChEBI" id="CHEBI:37565"/>
    </ligand>
</feature>
<accession>A0ABT7ALR8</accession>
<evidence type="ECO:0000256" key="7">
    <source>
        <dbReference type="ARBA" id="ARBA00023150"/>
    </source>
</evidence>
<keyword evidence="4 8" id="KW-0547">Nucleotide-binding</keyword>
<keyword evidence="7 8" id="KW-0501">Molybdenum cofactor biosynthesis</keyword>
<comment type="similarity">
    <text evidence="8">Belongs to the MobA family.</text>
</comment>
<keyword evidence="2 8" id="KW-0808">Transferase</keyword>
<keyword evidence="6 8" id="KW-0342">GTP-binding</keyword>
<dbReference type="Gene3D" id="3.90.550.10">
    <property type="entry name" value="Spore Coat Polysaccharide Biosynthesis Protein SpsA, Chain A"/>
    <property type="match status" value="1"/>
</dbReference>
<dbReference type="InterPro" id="IPR013482">
    <property type="entry name" value="Molybde_CF_guanTrfase"/>
</dbReference>
<feature type="domain" description="MobA-like NTP transferase" evidence="9">
    <location>
        <begin position="12"/>
        <end position="163"/>
    </location>
</feature>
<dbReference type="EC" id="2.7.7.77" evidence="8"/>
<dbReference type="NCBIfam" id="NF002741">
    <property type="entry name" value="PRK02726.1"/>
    <property type="match status" value="1"/>
</dbReference>
<evidence type="ECO:0000256" key="1">
    <source>
        <dbReference type="ARBA" id="ARBA00022490"/>
    </source>
</evidence>
<dbReference type="EMBL" id="JAQOSP010000002">
    <property type="protein sequence ID" value="MDJ1167835.1"/>
    <property type="molecule type" value="Genomic_DNA"/>
</dbReference>
<comment type="subcellular location">
    <subcellularLocation>
        <location evidence="8">Cytoplasm</location>
    </subcellularLocation>
</comment>
<dbReference type="InterPro" id="IPR025877">
    <property type="entry name" value="MobA-like_NTP_Trfase"/>
</dbReference>
<evidence type="ECO:0000256" key="3">
    <source>
        <dbReference type="ARBA" id="ARBA00022723"/>
    </source>
</evidence>
<evidence type="ECO:0000256" key="8">
    <source>
        <dbReference type="HAMAP-Rule" id="MF_00316"/>
    </source>
</evidence>
<keyword evidence="3 8" id="KW-0479">Metal-binding</keyword>
<sequence length="195" mass="21670">MSQFPSATVASIILAGGQSSRMGEDKALIPWDGVPLLQRVAEVAAQCTQNVYIVTPWPERYQAIAPQECQWIIESDPGKGPLVALSQAWETIQNPWIFLLGCDLPNLDPTLLQLWIDPLANLPESTLALVPRQGKHWEPLCGFYRSQLQPNLTSFLQNGGNSFQQWLSSIQVQPLPVDATIAQMLHNCNTPEDLR</sequence>
<dbReference type="PANTHER" id="PTHR19136:SF81">
    <property type="entry name" value="MOLYBDENUM COFACTOR GUANYLYLTRANSFERASE"/>
    <property type="match status" value="1"/>
</dbReference>
<feature type="binding site" evidence="8">
    <location>
        <position position="103"/>
    </location>
    <ligand>
        <name>GTP</name>
        <dbReference type="ChEBI" id="CHEBI:37565"/>
    </ligand>
</feature>
<organism evidence="10 11">
    <name type="scientific">Roseofilum acuticapitatum BLCC-M154</name>
    <dbReference type="NCBI Taxonomy" id="3022444"/>
    <lineage>
        <taxon>Bacteria</taxon>
        <taxon>Bacillati</taxon>
        <taxon>Cyanobacteriota</taxon>
        <taxon>Cyanophyceae</taxon>
        <taxon>Desertifilales</taxon>
        <taxon>Desertifilaceae</taxon>
        <taxon>Roseofilum</taxon>
        <taxon>Roseofilum acuticapitatum</taxon>
    </lineage>
</organism>
<keyword evidence="10" id="KW-0548">Nucleotidyltransferase</keyword>
<comment type="catalytic activity">
    <reaction evidence="8">
        <text>Mo-molybdopterin + GTP + H(+) = Mo-molybdopterin guanine dinucleotide + diphosphate</text>
        <dbReference type="Rhea" id="RHEA:34243"/>
        <dbReference type="ChEBI" id="CHEBI:15378"/>
        <dbReference type="ChEBI" id="CHEBI:33019"/>
        <dbReference type="ChEBI" id="CHEBI:37565"/>
        <dbReference type="ChEBI" id="CHEBI:71302"/>
        <dbReference type="ChEBI" id="CHEBI:71310"/>
        <dbReference type="EC" id="2.7.7.77"/>
    </reaction>
</comment>
<evidence type="ECO:0000256" key="4">
    <source>
        <dbReference type="ARBA" id="ARBA00022741"/>
    </source>
</evidence>
<comment type="caution">
    <text evidence="8">Lacks conserved residue(s) required for the propagation of feature annotation.</text>
</comment>
<keyword evidence="5 8" id="KW-0460">Magnesium</keyword>
<comment type="caution">
    <text evidence="10">The sequence shown here is derived from an EMBL/GenBank/DDBJ whole genome shotgun (WGS) entry which is preliminary data.</text>
</comment>
<evidence type="ECO:0000259" key="9">
    <source>
        <dbReference type="Pfam" id="PF12804"/>
    </source>
</evidence>
<dbReference type="CDD" id="cd02503">
    <property type="entry name" value="MobA"/>
    <property type="match status" value="1"/>
</dbReference>